<dbReference type="Proteomes" id="UP001501509">
    <property type="component" value="Unassembled WGS sequence"/>
</dbReference>
<evidence type="ECO:0000313" key="2">
    <source>
        <dbReference type="EMBL" id="GAA2587154.1"/>
    </source>
</evidence>
<reference evidence="2 3" key="1">
    <citation type="journal article" date="2019" name="Int. J. Syst. Evol. Microbiol.">
        <title>The Global Catalogue of Microorganisms (GCM) 10K type strain sequencing project: providing services to taxonomists for standard genome sequencing and annotation.</title>
        <authorList>
            <consortium name="The Broad Institute Genomics Platform"/>
            <consortium name="The Broad Institute Genome Sequencing Center for Infectious Disease"/>
            <person name="Wu L."/>
            <person name="Ma J."/>
        </authorList>
    </citation>
    <scope>NUCLEOTIDE SEQUENCE [LARGE SCALE GENOMIC DNA]</scope>
    <source>
        <strain evidence="2 3">JCM 6833</strain>
    </source>
</reference>
<evidence type="ECO:0000313" key="3">
    <source>
        <dbReference type="Proteomes" id="UP001501509"/>
    </source>
</evidence>
<protein>
    <recommendedName>
        <fullName evidence="4">Secreted protein</fullName>
    </recommendedName>
</protein>
<feature type="chain" id="PRO_5046490720" description="Secreted protein" evidence="1">
    <location>
        <begin position="19"/>
        <end position="128"/>
    </location>
</feature>
<evidence type="ECO:0008006" key="4">
    <source>
        <dbReference type="Google" id="ProtNLM"/>
    </source>
</evidence>
<dbReference type="EMBL" id="BAAATD010000002">
    <property type="protein sequence ID" value="GAA2587154.1"/>
    <property type="molecule type" value="Genomic_DNA"/>
</dbReference>
<keyword evidence="3" id="KW-1185">Reference proteome</keyword>
<name>A0ABN3PJC8_9ACTN</name>
<accession>A0ABN3PJC8</accession>
<feature type="signal peptide" evidence="1">
    <location>
        <begin position="1"/>
        <end position="18"/>
    </location>
</feature>
<keyword evidence="1" id="KW-0732">Signal</keyword>
<evidence type="ECO:0000256" key="1">
    <source>
        <dbReference type="SAM" id="SignalP"/>
    </source>
</evidence>
<proteinExistence type="predicted"/>
<comment type="caution">
    <text evidence="2">The sequence shown here is derived from an EMBL/GenBank/DDBJ whole genome shotgun (WGS) entry which is preliminary data.</text>
</comment>
<organism evidence="2 3">
    <name type="scientific">Actinomadura fulvescens</name>
    <dbReference type="NCBI Taxonomy" id="46160"/>
    <lineage>
        <taxon>Bacteria</taxon>
        <taxon>Bacillati</taxon>
        <taxon>Actinomycetota</taxon>
        <taxon>Actinomycetes</taxon>
        <taxon>Streptosporangiales</taxon>
        <taxon>Thermomonosporaceae</taxon>
        <taxon>Actinomadura</taxon>
    </lineage>
</organism>
<gene>
    <name evidence="2" type="ORF">GCM10010411_19920</name>
</gene>
<sequence>MPLMVAGATLVPATTASAAPVAREAAAPAFAVDRGIGVIPARNLISGVGRIRDLTAGNDAVAVQTFIQRRVGNRWVDVVRGRRVAGNNVATSRIAWRRCANGKVYRVKVNFNYKNRVRGSRFTAAVVC</sequence>